<evidence type="ECO:0000313" key="1">
    <source>
        <dbReference type="EMBL" id="KAJ7389742.1"/>
    </source>
</evidence>
<accession>A0A9X0D707</accession>
<dbReference type="OrthoDB" id="10420416at2759"/>
<dbReference type="Proteomes" id="UP001163046">
    <property type="component" value="Unassembled WGS sequence"/>
</dbReference>
<protein>
    <submittedName>
        <fullName evidence="1">Uncharacterized protein</fullName>
    </submittedName>
</protein>
<dbReference type="PANTHER" id="PTHR47018:SF3">
    <property type="entry name" value="MYCBP-ASSOCIATED PROTEIN"/>
    <property type="match status" value="1"/>
</dbReference>
<organism evidence="1 2">
    <name type="scientific">Desmophyllum pertusum</name>
    <dbReference type="NCBI Taxonomy" id="174260"/>
    <lineage>
        <taxon>Eukaryota</taxon>
        <taxon>Metazoa</taxon>
        <taxon>Cnidaria</taxon>
        <taxon>Anthozoa</taxon>
        <taxon>Hexacorallia</taxon>
        <taxon>Scleractinia</taxon>
        <taxon>Caryophylliina</taxon>
        <taxon>Caryophylliidae</taxon>
        <taxon>Desmophyllum</taxon>
    </lineage>
</organism>
<reference evidence="1" key="1">
    <citation type="submission" date="2023-01" db="EMBL/GenBank/DDBJ databases">
        <title>Genome assembly of the deep-sea coral Lophelia pertusa.</title>
        <authorList>
            <person name="Herrera S."/>
            <person name="Cordes E."/>
        </authorList>
    </citation>
    <scope>NUCLEOTIDE SEQUENCE</scope>
    <source>
        <strain evidence="1">USNM1676648</strain>
        <tissue evidence="1">Polyp</tissue>
    </source>
</reference>
<dbReference type="PANTHER" id="PTHR47018">
    <property type="entry name" value="CXC DOMAIN-CONTAINING PROTEIN-RELATED"/>
    <property type="match status" value="1"/>
</dbReference>
<dbReference type="AlphaFoldDB" id="A0A9X0D707"/>
<dbReference type="EMBL" id="MU825425">
    <property type="protein sequence ID" value="KAJ7389742.1"/>
    <property type="molecule type" value="Genomic_DNA"/>
</dbReference>
<evidence type="ECO:0000313" key="2">
    <source>
        <dbReference type="Proteomes" id="UP001163046"/>
    </source>
</evidence>
<comment type="caution">
    <text evidence="1">The sequence shown here is derived from an EMBL/GenBank/DDBJ whole genome shotgun (WGS) entry which is preliminary data.</text>
</comment>
<sequence length="181" mass="20141">MENAPDSGIIEAEKVNLCIICQKEKNESLVEKPSSHEKVLKFIEEWASYGDFSYSKTWGKLRSISPRELEAKQASWHRSCYKDAVHTGMLKRAKERYERQLACPSYRQTLHNVSTCSAGESLCTAVCLSGNDKLSVKLSTAVAANDAHSIDIKYHKNCWVNNVTNVIRKPASAAASSSSLE</sequence>
<gene>
    <name evidence="1" type="ORF">OS493_029162</name>
</gene>
<name>A0A9X0D707_9CNID</name>
<proteinExistence type="predicted"/>
<keyword evidence="2" id="KW-1185">Reference proteome</keyword>